<dbReference type="EMBL" id="MU266376">
    <property type="protein sequence ID" value="KAH7926849.1"/>
    <property type="molecule type" value="Genomic_DNA"/>
</dbReference>
<accession>A0ACB8BM71</accession>
<reference evidence="1" key="1">
    <citation type="journal article" date="2021" name="New Phytol.">
        <title>Evolutionary innovations through gain and loss of genes in the ectomycorrhizal Boletales.</title>
        <authorList>
            <person name="Wu G."/>
            <person name="Miyauchi S."/>
            <person name="Morin E."/>
            <person name="Kuo A."/>
            <person name="Drula E."/>
            <person name="Varga T."/>
            <person name="Kohler A."/>
            <person name="Feng B."/>
            <person name="Cao Y."/>
            <person name="Lipzen A."/>
            <person name="Daum C."/>
            <person name="Hundley H."/>
            <person name="Pangilinan J."/>
            <person name="Johnson J."/>
            <person name="Barry K."/>
            <person name="LaButti K."/>
            <person name="Ng V."/>
            <person name="Ahrendt S."/>
            <person name="Min B."/>
            <person name="Choi I.G."/>
            <person name="Park H."/>
            <person name="Plett J.M."/>
            <person name="Magnuson J."/>
            <person name="Spatafora J.W."/>
            <person name="Nagy L.G."/>
            <person name="Henrissat B."/>
            <person name="Grigoriev I.V."/>
            <person name="Yang Z.L."/>
            <person name="Xu J."/>
            <person name="Martin F.M."/>
        </authorList>
    </citation>
    <scope>NUCLEOTIDE SEQUENCE</scope>
    <source>
        <strain evidence="1">KUC20120723A-06</strain>
    </source>
</reference>
<evidence type="ECO:0000313" key="2">
    <source>
        <dbReference type="Proteomes" id="UP000790709"/>
    </source>
</evidence>
<keyword evidence="2" id="KW-1185">Reference proteome</keyword>
<comment type="caution">
    <text evidence="1">The sequence shown here is derived from an EMBL/GenBank/DDBJ whole genome shotgun (WGS) entry which is preliminary data.</text>
</comment>
<protein>
    <submittedName>
        <fullName evidence="1">Uncharacterized protein</fullName>
    </submittedName>
</protein>
<gene>
    <name evidence="1" type="ORF">BV22DRAFT_1032468</name>
</gene>
<organism evidence="1 2">
    <name type="scientific">Leucogyrophana mollusca</name>
    <dbReference type="NCBI Taxonomy" id="85980"/>
    <lineage>
        <taxon>Eukaryota</taxon>
        <taxon>Fungi</taxon>
        <taxon>Dikarya</taxon>
        <taxon>Basidiomycota</taxon>
        <taxon>Agaricomycotina</taxon>
        <taxon>Agaricomycetes</taxon>
        <taxon>Agaricomycetidae</taxon>
        <taxon>Boletales</taxon>
        <taxon>Boletales incertae sedis</taxon>
        <taxon>Leucogyrophana</taxon>
    </lineage>
</organism>
<evidence type="ECO:0000313" key="1">
    <source>
        <dbReference type="EMBL" id="KAH7926849.1"/>
    </source>
</evidence>
<sequence>MLSLSGLEMVLRLLNLCVALRAGVLDVGVILASLVTGMAVLFPSLVGGGGGGREQQQRLEPRRFVDQRP</sequence>
<proteinExistence type="predicted"/>
<dbReference type="Proteomes" id="UP000790709">
    <property type="component" value="Unassembled WGS sequence"/>
</dbReference>
<name>A0ACB8BM71_9AGAM</name>